<proteinExistence type="predicted"/>
<accession>A0A7F5R5Y9</accession>
<dbReference type="InterPro" id="IPR048366">
    <property type="entry name" value="TNP-like_GBD"/>
</dbReference>
<dbReference type="AlphaFoldDB" id="A0A7F5R5Y9"/>
<protein>
    <submittedName>
        <fullName evidence="4">Uncharacterized protein LOC108735562</fullName>
    </submittedName>
</protein>
<organism evidence="3 4">
    <name type="scientific">Agrilus planipennis</name>
    <name type="common">Emerald ash borer</name>
    <name type="synonym">Agrilus marcopoli</name>
    <dbReference type="NCBI Taxonomy" id="224129"/>
    <lineage>
        <taxon>Eukaryota</taxon>
        <taxon>Metazoa</taxon>
        <taxon>Ecdysozoa</taxon>
        <taxon>Arthropoda</taxon>
        <taxon>Hexapoda</taxon>
        <taxon>Insecta</taxon>
        <taxon>Pterygota</taxon>
        <taxon>Neoptera</taxon>
        <taxon>Endopterygota</taxon>
        <taxon>Coleoptera</taxon>
        <taxon>Polyphaga</taxon>
        <taxon>Elateriformia</taxon>
        <taxon>Buprestoidea</taxon>
        <taxon>Buprestidae</taxon>
        <taxon>Agrilinae</taxon>
        <taxon>Agrilus</taxon>
    </lineage>
</organism>
<evidence type="ECO:0000313" key="3">
    <source>
        <dbReference type="Proteomes" id="UP000192223"/>
    </source>
</evidence>
<sequence>MNDHIFEHLRTTVSKLKNPDKFCVLMFDEISLQPALQYSKQLDFVEGFVDLGGGFRKNRFADHAVVFMIKGIRSGWKQPVFFFDFVKVQLLLIGLKVVAPIGDQGSTNRAAINTLLSDTRAECLRSGGGGRCRYFGYEQFYYLHFTQHGKEKVASWSHILQLYRIDQQQGLYRQCYKLTDEHVLPHKIRKMKVKIATQVFSHTVVGAMRSRTCYSPFVPKDSLYFFFFIILDPSANDTADLLLFFDMLFDSFNGSQVKSSIGKRLRCMVKHNSDHFQF</sequence>
<evidence type="ECO:0000259" key="2">
    <source>
        <dbReference type="Pfam" id="PF21788"/>
    </source>
</evidence>
<dbReference type="InParanoid" id="A0A7F5R5Y9"/>
<dbReference type="Pfam" id="PF21787">
    <property type="entry name" value="TNP-like_RNaseH_N"/>
    <property type="match status" value="1"/>
</dbReference>
<feature type="domain" description="Transposable element P transposase-like RNase H" evidence="1">
    <location>
        <begin position="2"/>
        <end position="83"/>
    </location>
</feature>
<dbReference type="KEGG" id="apln:108735562"/>
<keyword evidence="3" id="KW-1185">Reference proteome</keyword>
<reference evidence="4" key="1">
    <citation type="submission" date="2025-08" db="UniProtKB">
        <authorList>
            <consortium name="RefSeq"/>
        </authorList>
    </citation>
    <scope>IDENTIFICATION</scope>
    <source>
        <tissue evidence="4">Entire body</tissue>
    </source>
</reference>
<dbReference type="RefSeq" id="XP_025831294.1">
    <property type="nucleotide sequence ID" value="XM_025975509.1"/>
</dbReference>
<dbReference type="Pfam" id="PF21788">
    <property type="entry name" value="TNP-like_GBD"/>
    <property type="match status" value="1"/>
</dbReference>
<dbReference type="Proteomes" id="UP000192223">
    <property type="component" value="Unplaced"/>
</dbReference>
<gene>
    <name evidence="4" type="primary">LOC108735562</name>
</gene>
<dbReference type="GeneID" id="108735562"/>
<dbReference type="InterPro" id="IPR048365">
    <property type="entry name" value="TNP-like_RNaseH_N"/>
</dbReference>
<evidence type="ECO:0000313" key="4">
    <source>
        <dbReference type="RefSeq" id="XP_025831294.1"/>
    </source>
</evidence>
<dbReference type="OrthoDB" id="7474070at2759"/>
<feature type="domain" description="Transposable element P transposase-like GTP-binding insertion" evidence="2">
    <location>
        <begin position="150"/>
        <end position="257"/>
    </location>
</feature>
<name>A0A7F5R5Y9_AGRPL</name>
<evidence type="ECO:0000259" key="1">
    <source>
        <dbReference type="Pfam" id="PF21787"/>
    </source>
</evidence>